<sequence>MTETLREPALGGPDLQAVLLSSKIQTPPARPGAVSRRALIDRARDSGARVVSVTAPAGYGKSTLLAEWAASDPRTVAWVSLDRTEVDPASLLSVIAAASVSFSPAAASVIADMRGVGTAALGRSAPMLAGVLAAAPESFVLFVDDLHWADSPDCQDAMEVLFAHVPEGSQIVLASRREPSLIARLRAAGDASEITAADLSLDHAGARAIFEHAGAEGVDDADLHSIVERCEGWPTGLFLCALVARSGGDAASVTGEDRFVADYLYRECVARLPEDTQSFLRRTSVLDQLSAASCNAVLGIEDSRARLREIETANLFLIGMDHHRGWFRFHPLFREFLATELERAEGAAAVAELHRRAASWHEINGAPAQAVEHLLQAGEIERAADRIAELGLPMYQLGQVSTVRRWLSQLGDDLVRSYPSLVVSMTWTAILLGDVPAGERWSRILEGFDVTALPEPDRVPFESARAMVRAALCEHGPERVMIDAAYGMEHEPATSPWRDQALHLWGSAHLLVGDLPAAKSAFEEAIDVATAMGNPDTVILCRPELALLEVDAGRWGSAREHAERGIEAIDVSHMDGYPTTALALAVAARVALHHGEREHGTRLLARGMRARIGCTRLLPYVSIRARIQLAKAHVALGDRSAAWHLVREIDDLLRKRPDVGVVVGQVEELRDALAAEPAAGGSVPLTPAELRLLPYLQTHLTIAEIGQRLFISRNTVSSEVGSIYRKLAVTTRGAAVERASALGLLGG</sequence>
<dbReference type="SUPFAM" id="SSF46894">
    <property type="entry name" value="C-terminal effector domain of the bipartite response regulators"/>
    <property type="match status" value="1"/>
</dbReference>
<dbReference type="InterPro" id="IPR036388">
    <property type="entry name" value="WH-like_DNA-bd_sf"/>
</dbReference>
<proteinExistence type="predicted"/>
<protein>
    <submittedName>
        <fullName evidence="5">LuxR C-terminal-related transcriptional regulator</fullName>
    </submittedName>
</protein>
<dbReference type="Gene3D" id="1.25.40.10">
    <property type="entry name" value="Tetratricopeptide repeat domain"/>
    <property type="match status" value="1"/>
</dbReference>
<dbReference type="InterPro" id="IPR041664">
    <property type="entry name" value="AAA_16"/>
</dbReference>
<evidence type="ECO:0000313" key="5">
    <source>
        <dbReference type="EMBL" id="GAA5092822.1"/>
    </source>
</evidence>
<evidence type="ECO:0000256" key="1">
    <source>
        <dbReference type="ARBA" id="ARBA00023015"/>
    </source>
</evidence>
<dbReference type="SMART" id="SM00421">
    <property type="entry name" value="HTH_LUXR"/>
    <property type="match status" value="1"/>
</dbReference>
<name>A0ABP9M8D5_9MICO</name>
<dbReference type="Pfam" id="PF25873">
    <property type="entry name" value="WHD_MalT"/>
    <property type="match status" value="1"/>
</dbReference>
<accession>A0ABP9M8D5</accession>
<dbReference type="SUPFAM" id="SSF48452">
    <property type="entry name" value="TPR-like"/>
    <property type="match status" value="1"/>
</dbReference>
<dbReference type="Gene3D" id="1.10.10.10">
    <property type="entry name" value="Winged helix-like DNA-binding domain superfamily/Winged helix DNA-binding domain"/>
    <property type="match status" value="1"/>
</dbReference>
<evidence type="ECO:0000256" key="2">
    <source>
        <dbReference type="ARBA" id="ARBA00023125"/>
    </source>
</evidence>
<evidence type="ECO:0000313" key="6">
    <source>
        <dbReference type="Proteomes" id="UP001501407"/>
    </source>
</evidence>
<dbReference type="InterPro" id="IPR041617">
    <property type="entry name" value="TPR_MalT"/>
</dbReference>
<dbReference type="RefSeq" id="WP_194414644.1">
    <property type="nucleotide sequence ID" value="NZ_BAABKZ010000002.1"/>
</dbReference>
<dbReference type="PANTHER" id="PTHR44688:SF16">
    <property type="entry name" value="DNA-BINDING TRANSCRIPTIONAL ACTIVATOR DEVR_DOSR"/>
    <property type="match status" value="1"/>
</dbReference>
<dbReference type="InterPro" id="IPR000792">
    <property type="entry name" value="Tscrpt_reg_LuxR_C"/>
</dbReference>
<feature type="domain" description="HTH luxR-type" evidence="4">
    <location>
        <begin position="682"/>
        <end position="739"/>
    </location>
</feature>
<organism evidence="5 6">
    <name type="scientific">Microbacterium yannicii</name>
    <dbReference type="NCBI Taxonomy" id="671622"/>
    <lineage>
        <taxon>Bacteria</taxon>
        <taxon>Bacillati</taxon>
        <taxon>Actinomycetota</taxon>
        <taxon>Actinomycetes</taxon>
        <taxon>Micrococcales</taxon>
        <taxon>Microbacteriaceae</taxon>
        <taxon>Microbacterium</taxon>
    </lineage>
</organism>
<comment type="caution">
    <text evidence="5">The sequence shown here is derived from an EMBL/GenBank/DDBJ whole genome shotgun (WGS) entry which is preliminary data.</text>
</comment>
<dbReference type="PANTHER" id="PTHR44688">
    <property type="entry name" value="DNA-BINDING TRANSCRIPTIONAL ACTIVATOR DEVR_DOSR"/>
    <property type="match status" value="1"/>
</dbReference>
<dbReference type="InterPro" id="IPR011990">
    <property type="entry name" value="TPR-like_helical_dom_sf"/>
</dbReference>
<keyword evidence="3" id="KW-0804">Transcription</keyword>
<keyword evidence="2" id="KW-0238">DNA-binding</keyword>
<dbReference type="InterPro" id="IPR059106">
    <property type="entry name" value="WHD_MalT"/>
</dbReference>
<dbReference type="Pfam" id="PF13191">
    <property type="entry name" value="AAA_16"/>
    <property type="match status" value="1"/>
</dbReference>
<dbReference type="InterPro" id="IPR016032">
    <property type="entry name" value="Sig_transdc_resp-reg_C-effctor"/>
</dbReference>
<dbReference type="EMBL" id="BAABKZ010000002">
    <property type="protein sequence ID" value="GAA5092822.1"/>
    <property type="molecule type" value="Genomic_DNA"/>
</dbReference>
<keyword evidence="6" id="KW-1185">Reference proteome</keyword>
<evidence type="ECO:0000256" key="3">
    <source>
        <dbReference type="ARBA" id="ARBA00023163"/>
    </source>
</evidence>
<gene>
    <name evidence="5" type="ORF">GCM10025760_22060</name>
</gene>
<dbReference type="Gene3D" id="3.40.50.300">
    <property type="entry name" value="P-loop containing nucleotide triphosphate hydrolases"/>
    <property type="match status" value="1"/>
</dbReference>
<dbReference type="Proteomes" id="UP001501407">
    <property type="component" value="Unassembled WGS sequence"/>
</dbReference>
<keyword evidence="1" id="KW-0805">Transcription regulation</keyword>
<dbReference type="Pfam" id="PF17874">
    <property type="entry name" value="TPR_MalT"/>
    <property type="match status" value="1"/>
</dbReference>
<dbReference type="Pfam" id="PF00196">
    <property type="entry name" value="GerE"/>
    <property type="match status" value="1"/>
</dbReference>
<dbReference type="SUPFAM" id="SSF52540">
    <property type="entry name" value="P-loop containing nucleoside triphosphate hydrolases"/>
    <property type="match status" value="1"/>
</dbReference>
<reference evidence="6" key="1">
    <citation type="journal article" date="2019" name="Int. J. Syst. Evol. Microbiol.">
        <title>The Global Catalogue of Microorganisms (GCM) 10K type strain sequencing project: providing services to taxonomists for standard genome sequencing and annotation.</title>
        <authorList>
            <consortium name="The Broad Institute Genomics Platform"/>
            <consortium name="The Broad Institute Genome Sequencing Center for Infectious Disease"/>
            <person name="Wu L."/>
            <person name="Ma J."/>
        </authorList>
    </citation>
    <scope>NUCLEOTIDE SEQUENCE [LARGE SCALE GENOMIC DNA]</scope>
    <source>
        <strain evidence="6">JCM 18959</strain>
    </source>
</reference>
<dbReference type="InterPro" id="IPR027417">
    <property type="entry name" value="P-loop_NTPase"/>
</dbReference>
<evidence type="ECO:0000259" key="4">
    <source>
        <dbReference type="SMART" id="SM00421"/>
    </source>
</evidence>